<dbReference type="Gene3D" id="3.30.200.20">
    <property type="entry name" value="Phosphorylase Kinase, domain 1"/>
    <property type="match status" value="1"/>
</dbReference>
<dbReference type="SMART" id="SM00054">
    <property type="entry name" value="EFh"/>
    <property type="match status" value="4"/>
</dbReference>
<comment type="caution">
    <text evidence="12">The sequence shown here is derived from an EMBL/GenBank/DDBJ whole genome shotgun (WGS) entry which is preliminary data.</text>
</comment>
<dbReference type="PROSITE" id="PS50011">
    <property type="entry name" value="PROTEIN_KINASE_DOM"/>
    <property type="match status" value="1"/>
</dbReference>
<reference evidence="12" key="1">
    <citation type="journal article" date="2019" name="Plant J.">
        <title>Chlorella vulgaris genome assembly and annotation reveals the molecular basis for metabolic acclimation to high light conditions.</title>
        <authorList>
            <person name="Cecchin M."/>
            <person name="Marcolungo L."/>
            <person name="Rossato M."/>
            <person name="Girolomoni L."/>
            <person name="Cosentino E."/>
            <person name="Cuine S."/>
            <person name="Li-Beisson Y."/>
            <person name="Delledonne M."/>
            <person name="Ballottari M."/>
        </authorList>
    </citation>
    <scope>NUCLEOTIDE SEQUENCE</scope>
    <source>
        <strain evidence="12">211/11P</strain>
    </source>
</reference>
<dbReference type="AlphaFoldDB" id="A0A9D4TU98"/>
<dbReference type="PROSITE" id="PS00107">
    <property type="entry name" value="PROTEIN_KINASE_ATP"/>
    <property type="match status" value="1"/>
</dbReference>
<accession>A0A9D4TU98</accession>
<feature type="domain" description="EF-hand" evidence="11">
    <location>
        <begin position="478"/>
        <end position="513"/>
    </location>
</feature>
<organism evidence="12 13">
    <name type="scientific">Chlorella vulgaris</name>
    <name type="common">Green alga</name>
    <dbReference type="NCBI Taxonomy" id="3077"/>
    <lineage>
        <taxon>Eukaryota</taxon>
        <taxon>Viridiplantae</taxon>
        <taxon>Chlorophyta</taxon>
        <taxon>core chlorophytes</taxon>
        <taxon>Trebouxiophyceae</taxon>
        <taxon>Chlorellales</taxon>
        <taxon>Chlorellaceae</taxon>
        <taxon>Chlorella clade</taxon>
        <taxon>Chlorella</taxon>
    </lineage>
</organism>
<evidence type="ECO:0000313" key="13">
    <source>
        <dbReference type="Proteomes" id="UP001055712"/>
    </source>
</evidence>
<proteinExistence type="predicted"/>
<evidence type="ECO:0000259" key="11">
    <source>
        <dbReference type="PROSITE" id="PS50222"/>
    </source>
</evidence>
<dbReference type="InterPro" id="IPR017441">
    <property type="entry name" value="Protein_kinase_ATP_BS"/>
</dbReference>
<sequence>MAVQAPMCGSHTTAAARHQPGCSGGHTASGGGGGGAFGTRQWRHTGRLLVPASQQQQRQQLAEPRWRGATALGVRRPPGLTVVCQAAAAGQPGAAPAVHADYVAKAGDAAVLQRPLKAELQSEEIQNVFGYPRNLRDKYQLGAVLGAGSFGVVRECTERRPGGRRFAVKSINKIPKNSRPTPRYLLKIQTEVDAMQQLGGSLDAVFLQDVFEDDTAVHLVMELCEGGSVLDGLRDGEYSERQVAHIMRAVVRFIAQCHAKGLIYRDIKPDNFLLVSKATPRSPLARIGEALGLGSGEQEVDSPVKATDFGLSIRHRPEDPPLKSRSGTPAYMAPEVIQQSYDERADIWSAGIMMYQLLTGKFPFWDNVRDCTLQQVWKSILTDKINWNAAALREVSPPARDLLKQMLDRNPAKRLRAGAALRHPWLQDADSTSALPLRSSVVQRLQRFATYGHLKQLVLRIIADDMAEHPTTQKESQELIEGLTALFGELDVNASGSVSMDELVNGLDRLGYDIRVDEMEHLMQRVDVNQDGEIQLTEFVAGLVDWKALQNDSQWGRWVQMAFDRLDKNGDGWLDLEELAQQLPDDGSSDAERVLEARRMLREADTNGDGRISKDEFMELLMGTSLPDTLNQYDPRIKLGLHLDEALEESLNVDISPASSATSSSPPALKSIDTSGSEGERSAESAAAAAARVQTKQKGSKGSKGSSDGSGSGGSSGSGSGSKAAEAAEQ</sequence>
<evidence type="ECO:0000256" key="1">
    <source>
        <dbReference type="ARBA" id="ARBA00022527"/>
    </source>
</evidence>
<dbReference type="CDD" id="cd00051">
    <property type="entry name" value="EFh"/>
    <property type="match status" value="1"/>
</dbReference>
<feature type="compositionally biased region" description="Low complexity" evidence="9">
    <location>
        <begin position="656"/>
        <end position="668"/>
    </location>
</feature>
<feature type="region of interest" description="Disordered" evidence="9">
    <location>
        <begin position="1"/>
        <end position="40"/>
    </location>
</feature>
<keyword evidence="7 8" id="KW-0067">ATP-binding</keyword>
<dbReference type="Pfam" id="PF13499">
    <property type="entry name" value="EF-hand_7"/>
    <property type="match status" value="2"/>
</dbReference>
<evidence type="ECO:0000256" key="7">
    <source>
        <dbReference type="ARBA" id="ARBA00022840"/>
    </source>
</evidence>
<feature type="domain" description="EF-hand" evidence="11">
    <location>
        <begin position="514"/>
        <end position="549"/>
    </location>
</feature>
<dbReference type="InterPro" id="IPR050205">
    <property type="entry name" value="CDPK_Ser/Thr_kinases"/>
</dbReference>
<evidence type="ECO:0000259" key="10">
    <source>
        <dbReference type="PROSITE" id="PS50011"/>
    </source>
</evidence>
<evidence type="ECO:0000256" key="2">
    <source>
        <dbReference type="ARBA" id="ARBA00022679"/>
    </source>
</evidence>
<name>A0A9D4TU98_CHLVU</name>
<feature type="compositionally biased region" description="Gly residues" evidence="9">
    <location>
        <begin position="708"/>
        <end position="720"/>
    </location>
</feature>
<dbReference type="GO" id="GO:0005524">
    <property type="term" value="F:ATP binding"/>
    <property type="evidence" value="ECO:0007669"/>
    <property type="project" value="UniProtKB-UniRule"/>
</dbReference>
<keyword evidence="6" id="KW-0106">Calcium</keyword>
<keyword evidence="2" id="KW-0808">Transferase</keyword>
<dbReference type="InterPro" id="IPR011992">
    <property type="entry name" value="EF-hand-dom_pair"/>
</dbReference>
<dbReference type="InterPro" id="IPR011009">
    <property type="entry name" value="Kinase-like_dom_sf"/>
</dbReference>
<dbReference type="InterPro" id="IPR002048">
    <property type="entry name" value="EF_hand_dom"/>
</dbReference>
<feature type="domain" description="Protein kinase" evidence="10">
    <location>
        <begin position="139"/>
        <end position="426"/>
    </location>
</feature>
<evidence type="ECO:0000256" key="6">
    <source>
        <dbReference type="ARBA" id="ARBA00022837"/>
    </source>
</evidence>
<dbReference type="Pfam" id="PF00069">
    <property type="entry name" value="Pkinase"/>
    <property type="match status" value="1"/>
</dbReference>
<dbReference type="PROSITE" id="PS50222">
    <property type="entry name" value="EF_HAND_2"/>
    <property type="match status" value="4"/>
</dbReference>
<dbReference type="SMART" id="SM00220">
    <property type="entry name" value="S_TKc"/>
    <property type="match status" value="1"/>
</dbReference>
<dbReference type="InterPro" id="IPR008271">
    <property type="entry name" value="Ser/Thr_kinase_AS"/>
</dbReference>
<evidence type="ECO:0000313" key="12">
    <source>
        <dbReference type="EMBL" id="KAI3434802.1"/>
    </source>
</evidence>
<dbReference type="FunFam" id="1.10.238.10:FF:000003">
    <property type="entry name" value="Calmodulin A"/>
    <property type="match status" value="1"/>
</dbReference>
<keyword evidence="1" id="KW-0723">Serine/threonine-protein kinase</keyword>
<feature type="binding site" evidence="8">
    <location>
        <position position="169"/>
    </location>
    <ligand>
        <name>ATP</name>
        <dbReference type="ChEBI" id="CHEBI:30616"/>
    </ligand>
</feature>
<dbReference type="InterPro" id="IPR000719">
    <property type="entry name" value="Prot_kinase_dom"/>
</dbReference>
<keyword evidence="5" id="KW-0418">Kinase</keyword>
<dbReference type="GO" id="GO:0004674">
    <property type="term" value="F:protein serine/threonine kinase activity"/>
    <property type="evidence" value="ECO:0007669"/>
    <property type="project" value="UniProtKB-KW"/>
</dbReference>
<feature type="domain" description="EF-hand" evidence="11">
    <location>
        <begin position="592"/>
        <end position="627"/>
    </location>
</feature>
<evidence type="ECO:0000256" key="5">
    <source>
        <dbReference type="ARBA" id="ARBA00022777"/>
    </source>
</evidence>
<dbReference type="PROSITE" id="PS00108">
    <property type="entry name" value="PROTEIN_KINASE_ST"/>
    <property type="match status" value="1"/>
</dbReference>
<keyword evidence="3" id="KW-0677">Repeat</keyword>
<feature type="compositionally biased region" description="Gly residues" evidence="9">
    <location>
        <begin position="22"/>
        <end position="37"/>
    </location>
</feature>
<dbReference type="Proteomes" id="UP001055712">
    <property type="component" value="Unassembled WGS sequence"/>
</dbReference>
<dbReference type="SUPFAM" id="SSF56112">
    <property type="entry name" value="Protein kinase-like (PK-like)"/>
    <property type="match status" value="1"/>
</dbReference>
<dbReference type="PROSITE" id="PS00018">
    <property type="entry name" value="EF_HAND_1"/>
    <property type="match status" value="4"/>
</dbReference>
<dbReference type="PANTHER" id="PTHR24349">
    <property type="entry name" value="SERINE/THREONINE-PROTEIN KINASE"/>
    <property type="match status" value="1"/>
</dbReference>
<feature type="region of interest" description="Disordered" evidence="9">
    <location>
        <begin position="654"/>
        <end position="730"/>
    </location>
</feature>
<dbReference type="SUPFAM" id="SSF47473">
    <property type="entry name" value="EF-hand"/>
    <property type="match status" value="1"/>
</dbReference>
<feature type="domain" description="EF-hand" evidence="11">
    <location>
        <begin position="562"/>
        <end position="589"/>
    </location>
</feature>
<dbReference type="EMBL" id="SIDB01000003">
    <property type="protein sequence ID" value="KAI3434802.1"/>
    <property type="molecule type" value="Genomic_DNA"/>
</dbReference>
<dbReference type="Gene3D" id="1.10.510.10">
    <property type="entry name" value="Transferase(Phosphotransferase) domain 1"/>
    <property type="match status" value="1"/>
</dbReference>
<evidence type="ECO:0000256" key="3">
    <source>
        <dbReference type="ARBA" id="ARBA00022737"/>
    </source>
</evidence>
<evidence type="ECO:0000256" key="4">
    <source>
        <dbReference type="ARBA" id="ARBA00022741"/>
    </source>
</evidence>
<reference evidence="12" key="2">
    <citation type="submission" date="2020-11" db="EMBL/GenBank/DDBJ databases">
        <authorList>
            <person name="Cecchin M."/>
            <person name="Marcolungo L."/>
            <person name="Rossato M."/>
            <person name="Girolomoni L."/>
            <person name="Cosentino E."/>
            <person name="Cuine S."/>
            <person name="Li-Beisson Y."/>
            <person name="Delledonne M."/>
            <person name="Ballottari M."/>
        </authorList>
    </citation>
    <scope>NUCLEOTIDE SEQUENCE</scope>
    <source>
        <strain evidence="12">211/11P</strain>
        <tissue evidence="12">Whole cell</tissue>
    </source>
</reference>
<dbReference type="InterPro" id="IPR018247">
    <property type="entry name" value="EF_Hand_1_Ca_BS"/>
</dbReference>
<gene>
    <name evidence="12" type="ORF">D9Q98_002859</name>
</gene>
<dbReference type="OrthoDB" id="40902at2759"/>
<dbReference type="Gene3D" id="1.10.238.10">
    <property type="entry name" value="EF-hand"/>
    <property type="match status" value="1"/>
</dbReference>
<protein>
    <submittedName>
        <fullName evidence="12">Uncharacterized protein</fullName>
    </submittedName>
</protein>
<keyword evidence="13" id="KW-1185">Reference proteome</keyword>
<keyword evidence="4 8" id="KW-0547">Nucleotide-binding</keyword>
<dbReference type="GO" id="GO:0005509">
    <property type="term" value="F:calcium ion binding"/>
    <property type="evidence" value="ECO:0007669"/>
    <property type="project" value="InterPro"/>
</dbReference>
<evidence type="ECO:0000256" key="8">
    <source>
        <dbReference type="PROSITE-ProRule" id="PRU10141"/>
    </source>
</evidence>
<evidence type="ECO:0000256" key="9">
    <source>
        <dbReference type="SAM" id="MobiDB-lite"/>
    </source>
</evidence>